<dbReference type="CDD" id="cd05802">
    <property type="entry name" value="GlmM"/>
    <property type="match status" value="1"/>
</dbReference>
<evidence type="ECO:0000256" key="9">
    <source>
        <dbReference type="RuleBase" id="RU004326"/>
    </source>
</evidence>
<feature type="domain" description="Alpha-D-phosphohexomutase C-terminal" evidence="11">
    <location>
        <begin position="380"/>
        <end position="448"/>
    </location>
</feature>
<dbReference type="EC" id="5.4.2.10" evidence="6 8"/>
<dbReference type="PANTHER" id="PTHR42946:SF1">
    <property type="entry name" value="PHOSPHOGLUCOMUTASE (ALPHA-D-GLUCOSE-1,6-BISPHOSPHATE-DEPENDENT)"/>
    <property type="match status" value="1"/>
</dbReference>
<evidence type="ECO:0000256" key="8">
    <source>
        <dbReference type="HAMAP-Rule" id="MF_01554"/>
    </source>
</evidence>
<dbReference type="GO" id="GO:0004615">
    <property type="term" value="F:phosphomannomutase activity"/>
    <property type="evidence" value="ECO:0007669"/>
    <property type="project" value="TreeGrafter"/>
</dbReference>
<evidence type="ECO:0000259" key="13">
    <source>
        <dbReference type="Pfam" id="PF02879"/>
    </source>
</evidence>
<evidence type="ECO:0000256" key="3">
    <source>
        <dbReference type="ARBA" id="ARBA00022723"/>
    </source>
</evidence>
<feature type="modified residue" description="Phosphoserine" evidence="8">
    <location>
        <position position="106"/>
    </location>
</feature>
<feature type="binding site" evidence="8">
    <location>
        <position position="251"/>
    </location>
    <ligand>
        <name>Mg(2+)</name>
        <dbReference type="ChEBI" id="CHEBI:18420"/>
    </ligand>
</feature>
<evidence type="ECO:0000259" key="12">
    <source>
        <dbReference type="Pfam" id="PF02878"/>
    </source>
</evidence>
<dbReference type="Gene3D" id="3.30.310.50">
    <property type="entry name" value="Alpha-D-phosphohexomutase, C-terminal domain"/>
    <property type="match status" value="1"/>
</dbReference>
<evidence type="ECO:0000256" key="6">
    <source>
        <dbReference type="ARBA" id="ARBA00066330"/>
    </source>
</evidence>
<feature type="active site" description="Phosphoserine intermediate" evidence="8">
    <location>
        <position position="106"/>
    </location>
</feature>
<dbReference type="InterPro" id="IPR005846">
    <property type="entry name" value="A-D-PHexomutase_a/b/a-III"/>
</dbReference>
<dbReference type="Gene3D" id="3.40.120.10">
    <property type="entry name" value="Alpha-D-Glucose-1,6-Bisphosphate, subunit A, domain 3"/>
    <property type="match status" value="3"/>
</dbReference>
<evidence type="ECO:0000313" key="15">
    <source>
        <dbReference type="EMBL" id="EAA24016.1"/>
    </source>
</evidence>
<dbReference type="InterPro" id="IPR005843">
    <property type="entry name" value="A-D-PHexomutase_C"/>
</dbReference>
<evidence type="ECO:0000256" key="10">
    <source>
        <dbReference type="RuleBase" id="RU004327"/>
    </source>
</evidence>
<dbReference type="GO" id="GO:0008966">
    <property type="term" value="F:phosphoglucosamine mutase activity"/>
    <property type="evidence" value="ECO:0007669"/>
    <property type="project" value="UniProtKB-UniRule"/>
</dbReference>
<dbReference type="InterPro" id="IPR005844">
    <property type="entry name" value="A-D-PHexomutase_a/b/a-I"/>
</dbReference>
<dbReference type="FunFam" id="3.40.120.10:FF:000002">
    <property type="entry name" value="Phosphoglucosamine mutase"/>
    <property type="match status" value="1"/>
</dbReference>
<dbReference type="GO" id="GO:0006048">
    <property type="term" value="P:UDP-N-acetylglucosamine biosynthetic process"/>
    <property type="evidence" value="ECO:0007669"/>
    <property type="project" value="TreeGrafter"/>
</dbReference>
<evidence type="ECO:0000256" key="5">
    <source>
        <dbReference type="ARBA" id="ARBA00023235"/>
    </source>
</evidence>
<proteinExistence type="inferred from homology"/>
<comment type="catalytic activity">
    <reaction evidence="8 10">
        <text>alpha-D-glucosamine 1-phosphate = D-glucosamine 6-phosphate</text>
        <dbReference type="Rhea" id="RHEA:23424"/>
        <dbReference type="ChEBI" id="CHEBI:58516"/>
        <dbReference type="ChEBI" id="CHEBI:58725"/>
        <dbReference type="EC" id="5.4.2.10"/>
    </reaction>
</comment>
<accession>Q7P5K7</accession>
<dbReference type="Pfam" id="PF02878">
    <property type="entry name" value="PGM_PMM_I"/>
    <property type="match status" value="1"/>
</dbReference>
<dbReference type="NCBIfam" id="NF008139">
    <property type="entry name" value="PRK10887.1"/>
    <property type="match status" value="1"/>
</dbReference>
<dbReference type="GO" id="GO:0005829">
    <property type="term" value="C:cytosol"/>
    <property type="evidence" value="ECO:0007669"/>
    <property type="project" value="TreeGrafter"/>
</dbReference>
<dbReference type="Pfam" id="PF00408">
    <property type="entry name" value="PGM_PMM_IV"/>
    <property type="match status" value="1"/>
</dbReference>
<keyword evidence="3 8" id="KW-0479">Metal-binding</keyword>
<feature type="binding site" description="via phosphate group" evidence="8">
    <location>
        <position position="106"/>
    </location>
    <ligand>
        <name>Mg(2+)</name>
        <dbReference type="ChEBI" id="CHEBI:18420"/>
    </ligand>
</feature>
<dbReference type="PROSITE" id="PS00710">
    <property type="entry name" value="PGM_PMM"/>
    <property type="match status" value="1"/>
</dbReference>
<evidence type="ECO:0000256" key="1">
    <source>
        <dbReference type="ARBA" id="ARBA00010231"/>
    </source>
</evidence>
<feature type="domain" description="Alpha-D-phosphohexomutase alpha/beta/alpha" evidence="12">
    <location>
        <begin position="6"/>
        <end position="140"/>
    </location>
</feature>
<protein>
    <recommendedName>
        <fullName evidence="7 8">Phosphoglucosamine mutase</fullName>
        <ecNumber evidence="6 8">5.4.2.10</ecNumber>
    </recommendedName>
</protein>
<dbReference type="GO" id="GO:0005975">
    <property type="term" value="P:carbohydrate metabolic process"/>
    <property type="evidence" value="ECO:0007669"/>
    <property type="project" value="InterPro"/>
</dbReference>
<comment type="similarity">
    <text evidence="1 8 9">Belongs to the phosphohexose mutase family.</text>
</comment>
<dbReference type="Pfam" id="PF02879">
    <property type="entry name" value="PGM_PMM_II"/>
    <property type="match status" value="1"/>
</dbReference>
<evidence type="ECO:0000259" key="14">
    <source>
        <dbReference type="Pfam" id="PF02880"/>
    </source>
</evidence>
<feature type="domain" description="Alpha-D-phosphohexomutase alpha/beta/alpha" evidence="13">
    <location>
        <begin position="178"/>
        <end position="258"/>
    </location>
</feature>
<comment type="function">
    <text evidence="8 10">Catalyzes the conversion of glucosamine-6-phosphate to glucosamine-1-phosphate.</text>
</comment>
<dbReference type="PANTHER" id="PTHR42946">
    <property type="entry name" value="PHOSPHOHEXOSE MUTASE"/>
    <property type="match status" value="1"/>
</dbReference>
<dbReference type="AlphaFoldDB" id="Q7P5K7"/>
<dbReference type="InterPro" id="IPR006352">
    <property type="entry name" value="GlmM_bact"/>
</dbReference>
<dbReference type="NCBIfam" id="TIGR01455">
    <property type="entry name" value="glmM"/>
    <property type="match status" value="1"/>
</dbReference>
<reference evidence="15 16" key="1">
    <citation type="journal article" date="2003" name="Genome Res.">
        <title>Genome analysis of F. nucleatum sub spp vincentii and its comparison with the genome of F. nucleatum ATCC 25586.</title>
        <authorList>
            <person name="Kapatral V."/>
            <person name="Ivanova N."/>
            <person name="Anderson I."/>
            <person name="Reznik G."/>
            <person name="Bhattacharyya A."/>
            <person name="Gardner W.L."/>
            <person name="Mikhailova N."/>
            <person name="Lapidus A."/>
            <person name="Larsen N."/>
            <person name="D'Souza M."/>
            <person name="Walunas T."/>
            <person name="Haselkorn R."/>
            <person name="Overbeek R."/>
            <person name="Kyrpides N."/>
        </authorList>
    </citation>
    <scope>NUCLEOTIDE SEQUENCE [LARGE SCALE GENOMIC DNA]</scope>
    <source>
        <strain evidence="15 16">ATCC 49256</strain>
    </source>
</reference>
<dbReference type="FunFam" id="3.30.310.50:FF:000001">
    <property type="entry name" value="Phosphoglucosamine mutase"/>
    <property type="match status" value="1"/>
</dbReference>
<feature type="binding site" evidence="8">
    <location>
        <position position="247"/>
    </location>
    <ligand>
        <name>Mg(2+)</name>
        <dbReference type="ChEBI" id="CHEBI:18420"/>
    </ligand>
</feature>
<comment type="cofactor">
    <cofactor evidence="8">
        <name>Mg(2+)</name>
        <dbReference type="ChEBI" id="CHEBI:18420"/>
    </cofactor>
    <text evidence="8">Binds 1 Mg(2+) ion per subunit.</text>
</comment>
<dbReference type="InterPro" id="IPR005845">
    <property type="entry name" value="A-D-PHexomutase_a/b/a-II"/>
</dbReference>
<comment type="PTM">
    <text evidence="8">Activated by phosphorylation.</text>
</comment>
<dbReference type="GO" id="GO:0000287">
    <property type="term" value="F:magnesium ion binding"/>
    <property type="evidence" value="ECO:0007669"/>
    <property type="project" value="UniProtKB-UniRule"/>
</dbReference>
<evidence type="ECO:0000256" key="7">
    <source>
        <dbReference type="ARBA" id="ARBA00068193"/>
    </source>
</evidence>
<dbReference type="SUPFAM" id="SSF55957">
    <property type="entry name" value="Phosphoglucomutase, C-terminal domain"/>
    <property type="match status" value="1"/>
</dbReference>
<evidence type="ECO:0000256" key="4">
    <source>
        <dbReference type="ARBA" id="ARBA00022842"/>
    </source>
</evidence>
<dbReference type="InterPro" id="IPR016066">
    <property type="entry name" value="A-D-PHexomutase_CS"/>
</dbReference>
<dbReference type="Proteomes" id="UP000006454">
    <property type="component" value="Unassembled WGS sequence"/>
</dbReference>
<sequence length="455" mass="50620">MILMGRYFGTDGIRGEANRELTVDKALRLGYALGYYLKNKHKDEEKIKVIMGSDTRISGYMLRSALTAGLTSMGIYIDFVGVIPTPGVAYITKQKKAKAGIMISASHNPAKDNGIKIFNSEGYKLSDEIENQIEDYMDNLNKILANPLSGDKVGKFKYAEDEYFQYKNYLTQCVEGNFKNMKIVLDTANGAAYRAAKDVFLDLRAELVVINDAPNGRNINVKCGSTHPEILAKVVVGYEADLGLAYDGDADRLIAVDKFGNIIDGDKIIGILALGMKNKGTLKNNKVVTTVMSNIGFEKYLKENEIELLRANVGDRYVLEKMLAEDVVIGGEQSGHIILKDYATTGDGVLSSLKLVEVIRDTKKDLHELVSAIKDAPQTLINVKVDNAKKNTWDKNKNIMSYIDESNKKYKDEVRILVRKSGTEPLIRVMTEGDDRQLVHKLAEDIAKLIEKELN</sequence>
<dbReference type="InterPro" id="IPR005841">
    <property type="entry name" value="Alpha-D-phosphohexomutase_SF"/>
</dbReference>
<dbReference type="SUPFAM" id="SSF53738">
    <property type="entry name" value="Phosphoglucomutase, first 3 domains"/>
    <property type="match status" value="3"/>
</dbReference>
<dbReference type="PRINTS" id="PR00509">
    <property type="entry name" value="PGMPMM"/>
</dbReference>
<dbReference type="InterPro" id="IPR036900">
    <property type="entry name" value="A-D-PHexomutase_C_sf"/>
</dbReference>
<dbReference type="HAMAP" id="MF_01554_B">
    <property type="entry name" value="GlmM_B"/>
    <property type="match status" value="1"/>
</dbReference>
<dbReference type="Pfam" id="PF02880">
    <property type="entry name" value="PGM_PMM_III"/>
    <property type="match status" value="1"/>
</dbReference>
<dbReference type="InterPro" id="IPR050060">
    <property type="entry name" value="Phosphoglucosamine_mutase"/>
</dbReference>
<organism evidence="15 16">
    <name type="scientific">Fusobacterium vincentii ATCC 49256</name>
    <dbReference type="NCBI Taxonomy" id="209882"/>
    <lineage>
        <taxon>Bacteria</taxon>
        <taxon>Fusobacteriati</taxon>
        <taxon>Fusobacteriota</taxon>
        <taxon>Fusobacteriia</taxon>
        <taxon>Fusobacteriales</taxon>
        <taxon>Fusobacteriaceae</taxon>
        <taxon>Fusobacterium</taxon>
    </lineage>
</organism>
<evidence type="ECO:0000256" key="2">
    <source>
        <dbReference type="ARBA" id="ARBA00022553"/>
    </source>
</evidence>
<keyword evidence="4 8" id="KW-0460">Magnesium</keyword>
<dbReference type="InterPro" id="IPR016055">
    <property type="entry name" value="A-D-PHexomutase_a/b/a-I/II/III"/>
</dbReference>
<dbReference type="EMBL" id="AABF01000062">
    <property type="protein sequence ID" value="EAA24016.1"/>
    <property type="molecule type" value="Genomic_DNA"/>
</dbReference>
<dbReference type="GO" id="GO:0009252">
    <property type="term" value="P:peptidoglycan biosynthetic process"/>
    <property type="evidence" value="ECO:0007669"/>
    <property type="project" value="TreeGrafter"/>
</dbReference>
<comment type="caution">
    <text evidence="15">The sequence shown here is derived from an EMBL/GenBank/DDBJ whole genome shotgun (WGS) entry which is preliminary data.</text>
</comment>
<evidence type="ECO:0000259" key="11">
    <source>
        <dbReference type="Pfam" id="PF00408"/>
    </source>
</evidence>
<gene>
    <name evidence="8" type="primary">glmM</name>
    <name evidence="15" type="ORF">FNV0988</name>
</gene>
<feature type="domain" description="Alpha-D-phosphohexomutase alpha/beta/alpha" evidence="14">
    <location>
        <begin position="264"/>
        <end position="372"/>
    </location>
</feature>
<name>Q7P5K7_FUSVC</name>
<evidence type="ECO:0000313" key="16">
    <source>
        <dbReference type="Proteomes" id="UP000006454"/>
    </source>
</evidence>
<dbReference type="FunFam" id="3.40.120.10:FF:000001">
    <property type="entry name" value="Phosphoglucosamine mutase"/>
    <property type="match status" value="1"/>
</dbReference>
<keyword evidence="5 8" id="KW-0413">Isomerase</keyword>
<feature type="binding site" evidence="8">
    <location>
        <position position="249"/>
    </location>
    <ligand>
        <name>Mg(2+)</name>
        <dbReference type="ChEBI" id="CHEBI:18420"/>
    </ligand>
</feature>
<keyword evidence="2 8" id="KW-0597">Phosphoprotein</keyword>